<dbReference type="GeneID" id="24100994"/>
<dbReference type="EMBL" id="HE797223">
    <property type="protein sequence ID" value="CCM06083.1"/>
    <property type="molecule type" value="Genomic_DNA"/>
</dbReference>
<dbReference type="AlphaFoldDB" id="J4GH44"/>
<dbReference type="InParanoid" id="J4GH44"/>
<keyword evidence="2" id="KW-1185">Reference proteome</keyword>
<reference evidence="1 2" key="1">
    <citation type="journal article" date="2012" name="Appl. Environ. Microbiol.">
        <title>Short-read sequencing for genomic analysis of the brown rot fungus Fibroporia radiculosa.</title>
        <authorList>
            <person name="Tang J.D."/>
            <person name="Perkins A.D."/>
            <person name="Sonstegard T.S."/>
            <person name="Schroeder S.G."/>
            <person name="Burgess S.C."/>
            <person name="Diehl S.V."/>
        </authorList>
    </citation>
    <scope>NUCLEOTIDE SEQUENCE [LARGE SCALE GENOMIC DNA]</scope>
    <source>
        <strain evidence="1 2">TFFH 294</strain>
    </source>
</reference>
<evidence type="ECO:0000313" key="1">
    <source>
        <dbReference type="EMBL" id="CCM06083.1"/>
    </source>
</evidence>
<name>J4GH44_9APHY</name>
<gene>
    <name evidence="1" type="ORF">FIBRA_08330</name>
</gene>
<sequence length="336" mass="38505">MRDNVKTVTLNGTIGLLGVFAMRMAGKLLVVEELIVQDRSARYIEWVPALLHNQVFLHISATFGSVTSLKLFCVTFPSAMIFQRLIYALRSLTHLACAWVGFKDVQKRPAFLPPEGGHLLSLSLRYCYDVVKFLVESPIISTVKHVELLDYRHAELSGSIQRLLEAVGESLMSIHIRPDRDVMRSKEFPLNLKRCSNIQMLLLDLDSAHLSRQSDWLVSLFAETLPSMLQQITITFTETVAFETRQFRDVISTLYDVLSGDFGKPIDDVLCGLRFTKLRVITFQLRIMCYRDWSQGSQWWLRQVPEEKGWQQHIVSRFPKLHAQGIVRTPVSIELP</sequence>
<protein>
    <submittedName>
        <fullName evidence="1">Uncharacterized protein</fullName>
    </submittedName>
</protein>
<dbReference type="HOGENOM" id="CLU_036316_0_0_1"/>
<dbReference type="RefSeq" id="XP_012185366.1">
    <property type="nucleotide sequence ID" value="XM_012329976.1"/>
</dbReference>
<evidence type="ECO:0000313" key="2">
    <source>
        <dbReference type="Proteomes" id="UP000006352"/>
    </source>
</evidence>
<proteinExistence type="predicted"/>
<dbReference type="Proteomes" id="UP000006352">
    <property type="component" value="Unassembled WGS sequence"/>
</dbReference>
<accession>J4GH44</accession>
<organism evidence="1 2">
    <name type="scientific">Fibroporia radiculosa</name>
    <dbReference type="NCBI Taxonomy" id="599839"/>
    <lineage>
        <taxon>Eukaryota</taxon>
        <taxon>Fungi</taxon>
        <taxon>Dikarya</taxon>
        <taxon>Basidiomycota</taxon>
        <taxon>Agaricomycotina</taxon>
        <taxon>Agaricomycetes</taxon>
        <taxon>Polyporales</taxon>
        <taxon>Fibroporiaceae</taxon>
        <taxon>Fibroporia</taxon>
    </lineage>
</organism>